<evidence type="ECO:0000256" key="2">
    <source>
        <dbReference type="ARBA" id="ARBA00001911"/>
    </source>
</evidence>
<dbReference type="FunFam" id="3.40.50.1970:FF:000007">
    <property type="entry name" value="Pentafunctional AROM polypeptide"/>
    <property type="match status" value="1"/>
</dbReference>
<feature type="binding site" evidence="18">
    <location>
        <position position="147"/>
    </location>
    <ligand>
        <name>NAD(+)</name>
        <dbReference type="ChEBI" id="CHEBI:57540"/>
    </ligand>
</feature>
<dbReference type="Pfam" id="PF01761">
    <property type="entry name" value="DHQ_synthase"/>
    <property type="match status" value="1"/>
</dbReference>
<dbReference type="UniPathway" id="UPA00053">
    <property type="reaction ID" value="UER00085"/>
</dbReference>
<dbReference type="InterPro" id="IPR030960">
    <property type="entry name" value="DHQS/DOIS_N"/>
</dbReference>
<evidence type="ECO:0000256" key="14">
    <source>
        <dbReference type="ARBA" id="ARBA00023027"/>
    </source>
</evidence>
<comment type="subcellular location">
    <subcellularLocation>
        <location evidence="4 18">Cytoplasm</location>
    </subcellularLocation>
</comment>
<keyword evidence="16 18" id="KW-0456">Lyase</keyword>
<feature type="domain" description="3-dehydroquinate synthase C-terminal" evidence="20">
    <location>
        <begin position="177"/>
        <end position="325"/>
    </location>
</feature>
<evidence type="ECO:0000259" key="19">
    <source>
        <dbReference type="Pfam" id="PF01761"/>
    </source>
</evidence>
<comment type="caution">
    <text evidence="18">Lacks conserved residue(s) required for the propagation of feature annotation.</text>
</comment>
<evidence type="ECO:0000256" key="12">
    <source>
        <dbReference type="ARBA" id="ARBA00022741"/>
    </source>
</evidence>
<dbReference type="HAMAP" id="MF_00110">
    <property type="entry name" value="DHQ_synthase"/>
    <property type="match status" value="1"/>
</dbReference>
<evidence type="ECO:0000256" key="13">
    <source>
        <dbReference type="ARBA" id="ARBA00022833"/>
    </source>
</evidence>
<keyword evidence="22" id="KW-1185">Reference proteome</keyword>
<evidence type="ECO:0000256" key="4">
    <source>
        <dbReference type="ARBA" id="ARBA00004496"/>
    </source>
</evidence>
<dbReference type="AlphaFoldDB" id="A0A1R4JIC3"/>
<dbReference type="STRING" id="1255658.FM114_07800"/>
<organism evidence="21 22">
    <name type="scientific">Luteococcus japonicus LSP_Lj1</name>
    <dbReference type="NCBI Taxonomy" id="1255658"/>
    <lineage>
        <taxon>Bacteria</taxon>
        <taxon>Bacillati</taxon>
        <taxon>Actinomycetota</taxon>
        <taxon>Actinomycetes</taxon>
        <taxon>Propionibacteriales</taxon>
        <taxon>Propionibacteriaceae</taxon>
        <taxon>Luteococcus</taxon>
    </lineage>
</organism>
<evidence type="ECO:0000313" key="22">
    <source>
        <dbReference type="Proteomes" id="UP000188342"/>
    </source>
</evidence>
<keyword evidence="14 18" id="KW-0520">NAD</keyword>
<evidence type="ECO:0000256" key="3">
    <source>
        <dbReference type="ARBA" id="ARBA00001947"/>
    </source>
</evidence>
<dbReference type="Gene3D" id="1.20.1090.10">
    <property type="entry name" value="Dehydroquinate synthase-like - alpha domain"/>
    <property type="match status" value="1"/>
</dbReference>
<name>A0A1R4JIC3_9ACTN</name>
<comment type="pathway">
    <text evidence="5 18">Metabolic intermediate biosynthesis; chorismate biosynthesis; chorismate from D-erythrose 4-phosphate and phosphoenolpyruvate: step 2/7.</text>
</comment>
<dbReference type="PIRSF" id="PIRSF001455">
    <property type="entry name" value="DHQ_synth"/>
    <property type="match status" value="1"/>
</dbReference>
<comment type="similarity">
    <text evidence="6 18">Belongs to the sugar phosphate cyclases superfamily. Dehydroquinate synthase family.</text>
</comment>
<keyword evidence="11 18" id="KW-0479">Metal-binding</keyword>
<keyword evidence="10 18" id="KW-0028">Amino-acid biosynthesis</keyword>
<evidence type="ECO:0000256" key="11">
    <source>
        <dbReference type="ARBA" id="ARBA00022723"/>
    </source>
</evidence>
<dbReference type="SUPFAM" id="SSF56796">
    <property type="entry name" value="Dehydroquinate synthase-like"/>
    <property type="match status" value="1"/>
</dbReference>
<dbReference type="InterPro" id="IPR050071">
    <property type="entry name" value="Dehydroquinate_synthase"/>
</dbReference>
<evidence type="ECO:0000313" key="21">
    <source>
        <dbReference type="EMBL" id="SJN31991.1"/>
    </source>
</evidence>
<dbReference type="PANTHER" id="PTHR43622">
    <property type="entry name" value="3-DEHYDROQUINATE SYNTHASE"/>
    <property type="match status" value="1"/>
</dbReference>
<comment type="cofactor">
    <cofactor evidence="2 18">
        <name>NAD(+)</name>
        <dbReference type="ChEBI" id="CHEBI:57540"/>
    </cofactor>
</comment>
<evidence type="ECO:0000256" key="7">
    <source>
        <dbReference type="ARBA" id="ARBA00013031"/>
    </source>
</evidence>
<feature type="binding site" evidence="18">
    <location>
        <begin position="125"/>
        <end position="126"/>
    </location>
    <ligand>
        <name>NAD(+)</name>
        <dbReference type="ChEBI" id="CHEBI:57540"/>
    </ligand>
</feature>
<comment type="cofactor">
    <cofactor evidence="18">
        <name>Co(2+)</name>
        <dbReference type="ChEBI" id="CHEBI:48828"/>
    </cofactor>
    <cofactor evidence="18">
        <name>Zn(2+)</name>
        <dbReference type="ChEBI" id="CHEBI:29105"/>
    </cofactor>
    <text evidence="18">Binds 1 divalent metal cation per subunit. Can use either Co(2+) or Zn(2+).</text>
</comment>
<evidence type="ECO:0000256" key="1">
    <source>
        <dbReference type="ARBA" id="ARBA00001393"/>
    </source>
</evidence>
<dbReference type="GO" id="GO:0046872">
    <property type="term" value="F:metal ion binding"/>
    <property type="evidence" value="ECO:0007669"/>
    <property type="project" value="UniProtKB-KW"/>
</dbReference>
<dbReference type="GO" id="GO:0009423">
    <property type="term" value="P:chorismate biosynthetic process"/>
    <property type="evidence" value="ECO:0007669"/>
    <property type="project" value="UniProtKB-UniRule"/>
</dbReference>
<evidence type="ECO:0000259" key="20">
    <source>
        <dbReference type="Pfam" id="PF24621"/>
    </source>
</evidence>
<dbReference type="Pfam" id="PF24621">
    <property type="entry name" value="DHQS_C"/>
    <property type="match status" value="1"/>
</dbReference>
<feature type="binding site" evidence="18">
    <location>
        <position position="265"/>
    </location>
    <ligand>
        <name>Zn(2+)</name>
        <dbReference type="ChEBI" id="CHEBI:29105"/>
    </ligand>
</feature>
<proteinExistence type="inferred from homology"/>
<feature type="binding site" evidence="18">
    <location>
        <position position="180"/>
    </location>
    <ligand>
        <name>Zn(2+)</name>
        <dbReference type="ChEBI" id="CHEBI:29105"/>
    </ligand>
</feature>
<dbReference type="GO" id="GO:0003856">
    <property type="term" value="F:3-dehydroquinate synthase activity"/>
    <property type="evidence" value="ECO:0007669"/>
    <property type="project" value="UniProtKB-UniRule"/>
</dbReference>
<dbReference type="GO" id="GO:0009073">
    <property type="term" value="P:aromatic amino acid family biosynthetic process"/>
    <property type="evidence" value="ECO:0007669"/>
    <property type="project" value="UniProtKB-KW"/>
</dbReference>
<dbReference type="CDD" id="cd08195">
    <property type="entry name" value="DHQS"/>
    <property type="match status" value="1"/>
</dbReference>
<evidence type="ECO:0000256" key="10">
    <source>
        <dbReference type="ARBA" id="ARBA00022605"/>
    </source>
</evidence>
<dbReference type="EC" id="4.2.3.4" evidence="7 18"/>
<dbReference type="NCBIfam" id="TIGR01357">
    <property type="entry name" value="aroB"/>
    <property type="match status" value="1"/>
</dbReference>
<protein>
    <recommendedName>
        <fullName evidence="8 18">3-dehydroquinate synthase</fullName>
        <shortName evidence="18">DHQS</shortName>
        <ecNumber evidence="7 18">4.2.3.4</ecNumber>
    </recommendedName>
</protein>
<dbReference type="OrthoDB" id="9806583at2"/>
<evidence type="ECO:0000256" key="6">
    <source>
        <dbReference type="ARBA" id="ARBA00005412"/>
    </source>
</evidence>
<keyword evidence="13 18" id="KW-0862">Zinc</keyword>
<reference evidence="21 22" key="1">
    <citation type="submission" date="2017-02" db="EMBL/GenBank/DDBJ databases">
        <authorList>
            <person name="Peterson S.W."/>
        </authorList>
    </citation>
    <scope>NUCLEOTIDE SEQUENCE [LARGE SCALE GENOMIC DNA]</scope>
    <source>
        <strain evidence="21 22">LSP_Lj1</strain>
    </source>
</reference>
<dbReference type="Proteomes" id="UP000188342">
    <property type="component" value="Unassembled WGS sequence"/>
</dbReference>
<comment type="function">
    <text evidence="18">Catalyzes the conversion of 3-deoxy-D-arabino-heptulosonate 7-phosphate (DAHP) to dehydroquinate (DHQ).</text>
</comment>
<dbReference type="GO" id="GO:0000166">
    <property type="term" value="F:nucleotide binding"/>
    <property type="evidence" value="ECO:0007669"/>
    <property type="project" value="UniProtKB-KW"/>
</dbReference>
<feature type="domain" description="3-dehydroquinate synthase N-terminal" evidence="19">
    <location>
        <begin position="63"/>
        <end position="174"/>
    </location>
</feature>
<evidence type="ECO:0000256" key="15">
    <source>
        <dbReference type="ARBA" id="ARBA00023141"/>
    </source>
</evidence>
<keyword evidence="15 18" id="KW-0057">Aromatic amino acid biosynthesis</keyword>
<gene>
    <name evidence="18" type="primary">aroB</name>
    <name evidence="21" type="ORF">FM114_07800</name>
</gene>
<evidence type="ECO:0000256" key="5">
    <source>
        <dbReference type="ARBA" id="ARBA00004661"/>
    </source>
</evidence>
<keyword evidence="12 18" id="KW-0547">Nucleotide-binding</keyword>
<dbReference type="GO" id="GO:0008652">
    <property type="term" value="P:amino acid biosynthetic process"/>
    <property type="evidence" value="ECO:0007669"/>
    <property type="project" value="UniProtKB-KW"/>
</dbReference>
<dbReference type="PANTHER" id="PTHR43622:SF7">
    <property type="entry name" value="3-DEHYDROQUINATE SYNTHASE, CHLOROPLASTIC"/>
    <property type="match status" value="1"/>
</dbReference>
<dbReference type="EMBL" id="FUKQ01000032">
    <property type="protein sequence ID" value="SJN31991.1"/>
    <property type="molecule type" value="Genomic_DNA"/>
</dbReference>
<dbReference type="InterPro" id="IPR030963">
    <property type="entry name" value="DHQ_synth_fam"/>
</dbReference>
<evidence type="ECO:0000256" key="18">
    <source>
        <dbReference type="HAMAP-Rule" id="MF_00110"/>
    </source>
</evidence>
<keyword evidence="9 18" id="KW-0963">Cytoplasm</keyword>
<dbReference type="Gene3D" id="3.40.50.1970">
    <property type="match status" value="1"/>
</dbReference>
<keyword evidence="17 18" id="KW-0170">Cobalt</keyword>
<dbReference type="RefSeq" id="WP_094764605.1">
    <property type="nucleotide sequence ID" value="NZ_FUKQ01000032.1"/>
</dbReference>
<evidence type="ECO:0000256" key="9">
    <source>
        <dbReference type="ARBA" id="ARBA00022490"/>
    </source>
</evidence>
<evidence type="ECO:0000256" key="16">
    <source>
        <dbReference type="ARBA" id="ARBA00023239"/>
    </source>
</evidence>
<dbReference type="InterPro" id="IPR056179">
    <property type="entry name" value="DHQS_C"/>
</dbReference>
<comment type="cofactor">
    <cofactor evidence="3">
        <name>Zn(2+)</name>
        <dbReference type="ChEBI" id="CHEBI:29105"/>
    </cofactor>
</comment>
<comment type="catalytic activity">
    <reaction evidence="1 18">
        <text>7-phospho-2-dehydro-3-deoxy-D-arabino-heptonate = 3-dehydroquinate + phosphate</text>
        <dbReference type="Rhea" id="RHEA:21968"/>
        <dbReference type="ChEBI" id="CHEBI:32364"/>
        <dbReference type="ChEBI" id="CHEBI:43474"/>
        <dbReference type="ChEBI" id="CHEBI:58394"/>
        <dbReference type="EC" id="4.2.3.4"/>
    </reaction>
</comment>
<evidence type="ECO:0000256" key="17">
    <source>
        <dbReference type="ARBA" id="ARBA00023285"/>
    </source>
</evidence>
<dbReference type="GO" id="GO:0005737">
    <property type="term" value="C:cytoplasm"/>
    <property type="evidence" value="ECO:0007669"/>
    <property type="project" value="UniProtKB-SubCell"/>
</dbReference>
<sequence length="362" mass="38367">MVCVAVKAEQPYEVRIGKGVRDQVDALVAGAARAAIIHQPVLSDRAESLALHLKEKGTQTVTIEVPPGEPAKTGQVLQDCWTRLAEAGMTRSDVVIGLGGGAATDLAGFVAATWLRGVGYISIPTTVLAMVDAAVGGKTGINIEAGKNLVGAFHEPRGVLCDLELLIGLPRAEVVSGLAEAIKCGFIADPRILDLVEQDPDEATDVTSVRFAEIVRRAVAVKAQVVSGDLREATSSADTVGREALNYGHTLGHAIEAHQHFTWRHGEAVSIGMVFAAEVASRTSGLPRTVVERHRKVLASVDLPIAYNAGDWDALRATMSLDKKARGTALRLVGLRDVGRVTIIDSPAEEVLRQAWATLDPH</sequence>
<dbReference type="InterPro" id="IPR016037">
    <property type="entry name" value="DHQ_synth_AroB"/>
</dbReference>
<feature type="binding site" evidence="18">
    <location>
        <position position="138"/>
    </location>
    <ligand>
        <name>NAD(+)</name>
        <dbReference type="ChEBI" id="CHEBI:57540"/>
    </ligand>
</feature>
<accession>A0A1R4JIC3</accession>
<evidence type="ECO:0000256" key="8">
    <source>
        <dbReference type="ARBA" id="ARBA00017684"/>
    </source>
</evidence>
<feature type="binding site" evidence="18">
    <location>
        <position position="249"/>
    </location>
    <ligand>
        <name>Zn(2+)</name>
        <dbReference type="ChEBI" id="CHEBI:29105"/>
    </ligand>
</feature>
<feature type="binding site" evidence="18">
    <location>
        <begin position="101"/>
        <end position="105"/>
    </location>
    <ligand>
        <name>NAD(+)</name>
        <dbReference type="ChEBI" id="CHEBI:57540"/>
    </ligand>
</feature>